<dbReference type="InterPro" id="IPR050261">
    <property type="entry name" value="FrsA_esterase"/>
</dbReference>
<dbReference type="Pfam" id="PF05448">
    <property type="entry name" value="AXE1"/>
    <property type="match status" value="1"/>
</dbReference>
<keyword evidence="5" id="KW-1185">Reference proteome</keyword>
<dbReference type="Gene3D" id="3.40.50.1820">
    <property type="entry name" value="alpha/beta hydrolase"/>
    <property type="match status" value="1"/>
</dbReference>
<dbReference type="InterPro" id="IPR009199">
    <property type="entry name" value="PhoPQ-act_pathogen-rel_PqaA"/>
</dbReference>
<dbReference type="RefSeq" id="WP_307259206.1">
    <property type="nucleotide sequence ID" value="NZ_JAUSVL010000001.1"/>
</dbReference>
<name>A0AAE3VCQ1_9BACT</name>
<feature type="signal peptide" evidence="2">
    <location>
        <begin position="1"/>
        <end position="20"/>
    </location>
</feature>
<dbReference type="GO" id="GO:0052689">
    <property type="term" value="F:carboxylic ester hydrolase activity"/>
    <property type="evidence" value="ECO:0007669"/>
    <property type="project" value="UniProtKB-ARBA"/>
</dbReference>
<dbReference type="SUPFAM" id="SSF49899">
    <property type="entry name" value="Concanavalin A-like lectins/glucanases"/>
    <property type="match status" value="1"/>
</dbReference>
<evidence type="ECO:0000259" key="3">
    <source>
        <dbReference type="Pfam" id="PF05448"/>
    </source>
</evidence>
<dbReference type="AlphaFoldDB" id="A0AAE3VCQ1"/>
<evidence type="ECO:0000256" key="1">
    <source>
        <dbReference type="ARBA" id="ARBA00022801"/>
    </source>
</evidence>
<dbReference type="Pfam" id="PF13385">
    <property type="entry name" value="Laminin_G_3"/>
    <property type="match status" value="1"/>
</dbReference>
<dbReference type="SUPFAM" id="SSF53474">
    <property type="entry name" value="alpha/beta-Hydrolases"/>
    <property type="match status" value="1"/>
</dbReference>
<dbReference type="PANTHER" id="PTHR22946:SF9">
    <property type="entry name" value="POLYKETIDE TRANSFERASE AF380"/>
    <property type="match status" value="1"/>
</dbReference>
<protein>
    <recommendedName>
        <fullName evidence="3">Acetyl xylan esterase domain-containing protein</fullName>
    </recommendedName>
</protein>
<dbReference type="EMBL" id="JAUSVL010000001">
    <property type="protein sequence ID" value="MDQ0288047.1"/>
    <property type="molecule type" value="Genomic_DNA"/>
</dbReference>
<feature type="chain" id="PRO_5042096970" description="Acetyl xylan esterase domain-containing protein" evidence="2">
    <location>
        <begin position="21"/>
        <end position="665"/>
    </location>
</feature>
<gene>
    <name evidence="4" type="ORF">J3R75_000154</name>
</gene>
<proteinExistence type="predicted"/>
<accession>A0AAE3VCQ1</accession>
<dbReference type="PANTHER" id="PTHR22946">
    <property type="entry name" value="DIENELACTONE HYDROLASE DOMAIN-CONTAINING PROTEIN-RELATED"/>
    <property type="match status" value="1"/>
</dbReference>
<reference evidence="4" key="1">
    <citation type="submission" date="2023-07" db="EMBL/GenBank/DDBJ databases">
        <title>Genomic Encyclopedia of Type Strains, Phase IV (KMG-IV): sequencing the most valuable type-strain genomes for metagenomic binning, comparative biology and taxonomic classification.</title>
        <authorList>
            <person name="Goeker M."/>
        </authorList>
    </citation>
    <scope>NUCLEOTIDE SEQUENCE</scope>
    <source>
        <strain evidence="4">DSM 24202</strain>
    </source>
</reference>
<organism evidence="4 5">
    <name type="scientific">Oligosphaera ethanolica</name>
    <dbReference type="NCBI Taxonomy" id="760260"/>
    <lineage>
        <taxon>Bacteria</taxon>
        <taxon>Pseudomonadati</taxon>
        <taxon>Lentisphaerota</taxon>
        <taxon>Oligosphaeria</taxon>
        <taxon>Oligosphaerales</taxon>
        <taxon>Oligosphaeraceae</taxon>
        <taxon>Oligosphaera</taxon>
    </lineage>
</organism>
<evidence type="ECO:0000313" key="4">
    <source>
        <dbReference type="EMBL" id="MDQ0288047.1"/>
    </source>
</evidence>
<keyword evidence="2" id="KW-0732">Signal</keyword>
<sequence>MSWNRLVALLAVLLSCWALADFVCLSPEGAPFPAGLQVDDHAQWADGDFGRALYCSGSDADTVVIPDHDAIQFGTGDFTIAVWLCPDTLATAKKGEYRRLLSKDRWPADFWTVDIYDDGRVMLAMADADKHSATTTSAPAIKEKVWQALVISVDRANCKTSTYVNGELISERSFPAAFTGSLDVAGRPLSISTFRKYAGLVADLRLSKSLWDAAQCQEFYTMNKNRYQSNAYHLRPRQQRVYSPPLPSGDQQRMWDTTQLFQAPATYAVADEPFNTMANDPVRPLLYDGLSYEGKPTRVFAWYGAPANASADRPVPAMVLVHGGGGTAFRKWVKLWNDRGYAAIAMDTCGHLPIPLDSDSKPWPKHAFSGPAGWGDYGNMDKPIGDHWAYHAVAAVVLGHSLIRSFPEVDASRIGVTGISWGGYLTCIVAGVDDRFRFAAPVYGCGFLGEGSAWLGRMRGMGTEKAMRLSTLWDPSQYLVYARMPMLFCNGTNDNFFWPPAWMKSTSITKGPVNRYYKPRMPHGHAPSGDPKEITAFADAVLKGAQPLPNFTVFSHDNRRIQAQVASPTDIASAEIIYTATNSGEWKSRQWLSIPIAITKDNAAGVEGVNGTNGTDGTKGTDGTAVVVGSIRLDVTAPADAIAAYLAVTDSRGFFVSSPVIFWLE</sequence>
<keyword evidence="1" id="KW-0378">Hydrolase</keyword>
<evidence type="ECO:0000313" key="5">
    <source>
        <dbReference type="Proteomes" id="UP001238163"/>
    </source>
</evidence>
<feature type="domain" description="Acetyl xylan esterase" evidence="3">
    <location>
        <begin position="292"/>
        <end position="443"/>
    </location>
</feature>
<dbReference type="InterPro" id="IPR008391">
    <property type="entry name" value="AXE1_dom"/>
</dbReference>
<dbReference type="Gene3D" id="2.60.120.200">
    <property type="match status" value="1"/>
</dbReference>
<evidence type="ECO:0000256" key="2">
    <source>
        <dbReference type="SAM" id="SignalP"/>
    </source>
</evidence>
<dbReference type="Pfam" id="PF10142">
    <property type="entry name" value="PhoPQ_related"/>
    <property type="match status" value="1"/>
</dbReference>
<dbReference type="Proteomes" id="UP001238163">
    <property type="component" value="Unassembled WGS sequence"/>
</dbReference>
<dbReference type="InterPro" id="IPR029058">
    <property type="entry name" value="AB_hydrolase_fold"/>
</dbReference>
<dbReference type="PROSITE" id="PS51257">
    <property type="entry name" value="PROKAR_LIPOPROTEIN"/>
    <property type="match status" value="1"/>
</dbReference>
<comment type="caution">
    <text evidence="4">The sequence shown here is derived from an EMBL/GenBank/DDBJ whole genome shotgun (WGS) entry which is preliminary data.</text>
</comment>
<dbReference type="InterPro" id="IPR013320">
    <property type="entry name" value="ConA-like_dom_sf"/>
</dbReference>